<evidence type="ECO:0000256" key="4">
    <source>
        <dbReference type="ARBA" id="ARBA00023136"/>
    </source>
</evidence>
<dbReference type="GO" id="GO:0005385">
    <property type="term" value="F:zinc ion transmembrane transporter activity"/>
    <property type="evidence" value="ECO:0007669"/>
    <property type="project" value="TreeGrafter"/>
</dbReference>
<dbReference type="AlphaFoldDB" id="S9TKT7"/>
<evidence type="ECO:0000256" key="3">
    <source>
        <dbReference type="ARBA" id="ARBA00022989"/>
    </source>
</evidence>
<sequence>MGQSVSETTSLCEGLQGDYSLALHVGAIIIVLSSSALGTMLPMITKFIPFLRRRPFIFVIGKTAATGVLLSVSMVHLLQDAVEDFDEDCVPASFTESYSGYGFMFCIVSALLMHAMDYYLAEVTERWADRKRADRELKQREEAQLKLEAKAAGLDGDACAPADPEALMDDVEVAELAGSHEPTCPDHPNCGHAHGQMVPGGDAEKDVPHGHSHAFEMPDDKSQLRRIIAAICMEFGVTLHSVFVGLALALNSDAELKPLLIAIVFHQLFEGMSLGSRLVDAKFRVALDIILALIFSISAPLGMVAATIAVNVRPDAMSGPAFVMMLAILNSFCAGILLYLAFNLLFIDFTADVKLFSAPTIHPLHMRYEKDPTDNVNRHPKAKKVILFVALWMGMGLMALVGKWL</sequence>
<feature type="transmembrane region" description="Helical" evidence="5">
    <location>
        <begin position="286"/>
        <end position="310"/>
    </location>
</feature>
<comment type="subcellular location">
    <subcellularLocation>
        <location evidence="1">Membrane</location>
        <topology evidence="1">Multi-pass membrane protein</topology>
    </subcellularLocation>
</comment>
<dbReference type="GO" id="GO:0005886">
    <property type="term" value="C:plasma membrane"/>
    <property type="evidence" value="ECO:0007669"/>
    <property type="project" value="TreeGrafter"/>
</dbReference>
<feature type="transmembrane region" description="Helical" evidence="5">
    <location>
        <begin position="385"/>
        <end position="404"/>
    </location>
</feature>
<dbReference type="Pfam" id="PF02535">
    <property type="entry name" value="Zip"/>
    <property type="match status" value="1"/>
</dbReference>
<dbReference type="OrthoDB" id="1100342at2759"/>
<feature type="transmembrane region" description="Helical" evidence="5">
    <location>
        <begin position="322"/>
        <end position="347"/>
    </location>
</feature>
<feature type="transmembrane region" description="Helical" evidence="5">
    <location>
        <begin position="256"/>
        <end position="274"/>
    </location>
</feature>
<feature type="transmembrane region" description="Helical" evidence="5">
    <location>
        <begin position="227"/>
        <end position="250"/>
    </location>
</feature>
<name>S9TKT7_9TRYP</name>
<keyword evidence="4 5" id="KW-0472">Membrane</keyword>
<protein>
    <submittedName>
        <fullName evidence="6">Solute carrier family 39 (Zinc transporter), member 1/2/3</fullName>
    </submittedName>
</protein>
<dbReference type="EMBL" id="ATMH01009756">
    <property type="protein sequence ID" value="EPY18822.1"/>
    <property type="molecule type" value="Genomic_DNA"/>
</dbReference>
<evidence type="ECO:0000256" key="5">
    <source>
        <dbReference type="SAM" id="Phobius"/>
    </source>
</evidence>
<accession>S9TKT7</accession>
<keyword evidence="2 5" id="KW-0812">Transmembrane</keyword>
<evidence type="ECO:0000256" key="1">
    <source>
        <dbReference type="ARBA" id="ARBA00004141"/>
    </source>
</evidence>
<feature type="transmembrane region" description="Helical" evidence="5">
    <location>
        <begin position="98"/>
        <end position="121"/>
    </location>
</feature>
<keyword evidence="3 5" id="KW-1133">Transmembrane helix</keyword>
<dbReference type="Proteomes" id="UP000015354">
    <property type="component" value="Unassembled WGS sequence"/>
</dbReference>
<reference evidence="6 7" key="1">
    <citation type="journal article" date="2013" name="PLoS ONE">
        <title>Predicting the Proteins of Angomonas deanei, Strigomonas culicis and Their Respective Endosymbionts Reveals New Aspects of the Trypanosomatidae Family.</title>
        <authorList>
            <person name="Motta M.C."/>
            <person name="Martins A.C."/>
            <person name="de Souza S.S."/>
            <person name="Catta-Preta C.M."/>
            <person name="Silva R."/>
            <person name="Klein C.C."/>
            <person name="de Almeida L.G."/>
            <person name="de Lima Cunha O."/>
            <person name="Ciapina L.P."/>
            <person name="Brocchi M."/>
            <person name="Colabardini A.C."/>
            <person name="de Araujo Lima B."/>
            <person name="Machado C.R."/>
            <person name="de Almeida Soares C.M."/>
            <person name="Probst C.M."/>
            <person name="de Menezes C.B."/>
            <person name="Thompson C.E."/>
            <person name="Bartholomeu D.C."/>
            <person name="Gradia D.F."/>
            <person name="Pavoni D.P."/>
            <person name="Grisard E.C."/>
            <person name="Fantinatti-Garboggini F."/>
            <person name="Marchini F.K."/>
            <person name="Rodrigues-Luiz G.F."/>
            <person name="Wagner G."/>
            <person name="Goldman G.H."/>
            <person name="Fietto J.L."/>
            <person name="Elias M.C."/>
            <person name="Goldman M.H."/>
            <person name="Sagot M.F."/>
            <person name="Pereira M."/>
            <person name="Stoco P.H."/>
            <person name="de Mendonca-Neto R.P."/>
            <person name="Teixeira S.M."/>
            <person name="Maciel T.E."/>
            <person name="de Oliveira Mendes T.A."/>
            <person name="Urmenyi T.P."/>
            <person name="de Souza W."/>
            <person name="Schenkman S."/>
            <person name="de Vasconcelos A.T."/>
        </authorList>
    </citation>
    <scope>NUCLEOTIDE SEQUENCE [LARGE SCALE GENOMIC DNA]</scope>
</reference>
<proteinExistence type="predicted"/>
<comment type="caution">
    <text evidence="6">The sequence shown here is derived from an EMBL/GenBank/DDBJ whole genome shotgun (WGS) entry which is preliminary data.</text>
</comment>
<keyword evidence="7" id="KW-1185">Reference proteome</keyword>
<evidence type="ECO:0000313" key="6">
    <source>
        <dbReference type="EMBL" id="EPY18822.1"/>
    </source>
</evidence>
<dbReference type="InterPro" id="IPR003689">
    <property type="entry name" value="ZIP"/>
</dbReference>
<feature type="transmembrane region" description="Helical" evidence="5">
    <location>
        <begin position="21"/>
        <end position="44"/>
    </location>
</feature>
<organism evidence="6 7">
    <name type="scientific">Strigomonas culicis</name>
    <dbReference type="NCBI Taxonomy" id="28005"/>
    <lineage>
        <taxon>Eukaryota</taxon>
        <taxon>Discoba</taxon>
        <taxon>Euglenozoa</taxon>
        <taxon>Kinetoplastea</taxon>
        <taxon>Metakinetoplastina</taxon>
        <taxon>Trypanosomatida</taxon>
        <taxon>Trypanosomatidae</taxon>
        <taxon>Strigomonadinae</taxon>
        <taxon>Strigomonas</taxon>
    </lineage>
</organism>
<dbReference type="PANTHER" id="PTHR11040:SF44">
    <property type="entry name" value="PROTEIN ZNTC-RELATED"/>
    <property type="match status" value="1"/>
</dbReference>
<evidence type="ECO:0000313" key="7">
    <source>
        <dbReference type="Proteomes" id="UP000015354"/>
    </source>
</evidence>
<gene>
    <name evidence="6" type="ORF">STCU_09756</name>
</gene>
<evidence type="ECO:0000256" key="2">
    <source>
        <dbReference type="ARBA" id="ARBA00022692"/>
    </source>
</evidence>
<feature type="transmembrane region" description="Helical" evidence="5">
    <location>
        <begin position="56"/>
        <end position="78"/>
    </location>
</feature>
<dbReference type="PANTHER" id="PTHR11040">
    <property type="entry name" value="ZINC/IRON TRANSPORTER"/>
    <property type="match status" value="1"/>
</dbReference>